<evidence type="ECO:0000313" key="1">
    <source>
        <dbReference type="EMBL" id="KII73950.1"/>
    </source>
</evidence>
<comment type="caution">
    <text evidence="1">The sequence shown here is derived from an EMBL/GenBank/DDBJ whole genome shotgun (WGS) entry which is preliminary data.</text>
</comment>
<dbReference type="EMBL" id="JWZT01000585">
    <property type="protein sequence ID" value="KII73950.1"/>
    <property type="molecule type" value="Genomic_DNA"/>
</dbReference>
<name>A0A0C2NCB5_THEKT</name>
<proteinExistence type="predicted"/>
<reference evidence="1 2" key="1">
    <citation type="journal article" date="2014" name="Genome Biol. Evol.">
        <title>The genome of the myxosporean Thelohanellus kitauei shows adaptations to nutrient acquisition within its fish host.</title>
        <authorList>
            <person name="Yang Y."/>
            <person name="Xiong J."/>
            <person name="Zhou Z."/>
            <person name="Huo F."/>
            <person name="Miao W."/>
            <person name="Ran C."/>
            <person name="Liu Y."/>
            <person name="Zhang J."/>
            <person name="Feng J."/>
            <person name="Wang M."/>
            <person name="Wang M."/>
            <person name="Wang L."/>
            <person name="Yao B."/>
        </authorList>
    </citation>
    <scope>NUCLEOTIDE SEQUENCE [LARGE SCALE GENOMIC DNA]</scope>
    <source>
        <strain evidence="1">Wuqing</strain>
    </source>
</reference>
<dbReference type="Proteomes" id="UP000031668">
    <property type="component" value="Unassembled WGS sequence"/>
</dbReference>
<keyword evidence="2" id="KW-1185">Reference proteome</keyword>
<sequence length="117" mass="13768">MLSAPVSTYQGVLAGRHPFIRHDMGNARVSLVHNNPLPLNCRDMMILEFIFEEELKKEKVVQTRRGNKFYSNWSDDVTELSFYFDLQYHMKKYEFTDIGVDLKILNTTELPMNMSIF</sequence>
<gene>
    <name evidence="1" type="ORF">RF11_00877</name>
</gene>
<protein>
    <submittedName>
        <fullName evidence="1">Uncharacterized protein</fullName>
    </submittedName>
</protein>
<evidence type="ECO:0000313" key="2">
    <source>
        <dbReference type="Proteomes" id="UP000031668"/>
    </source>
</evidence>
<organism evidence="1 2">
    <name type="scientific">Thelohanellus kitauei</name>
    <name type="common">Myxosporean</name>
    <dbReference type="NCBI Taxonomy" id="669202"/>
    <lineage>
        <taxon>Eukaryota</taxon>
        <taxon>Metazoa</taxon>
        <taxon>Cnidaria</taxon>
        <taxon>Myxozoa</taxon>
        <taxon>Myxosporea</taxon>
        <taxon>Bivalvulida</taxon>
        <taxon>Platysporina</taxon>
        <taxon>Myxobolidae</taxon>
        <taxon>Thelohanellus</taxon>
    </lineage>
</organism>
<accession>A0A0C2NCB5</accession>
<dbReference type="AlphaFoldDB" id="A0A0C2NCB5"/>